<proteinExistence type="predicted"/>
<protein>
    <submittedName>
        <fullName evidence="2">Uncharacterized protein</fullName>
    </submittedName>
</protein>
<gene>
    <name evidence="2" type="ORF">LENED_010404</name>
</gene>
<accession>A0A1Q3EMB2</accession>
<name>A0A1Q3EMB2_LENED</name>
<keyword evidence="3" id="KW-1185">Reference proteome</keyword>
<dbReference type="Proteomes" id="UP000188533">
    <property type="component" value="Unassembled WGS sequence"/>
</dbReference>
<organism evidence="2 3">
    <name type="scientific">Lentinula edodes</name>
    <name type="common">Shiitake mushroom</name>
    <name type="synonym">Lentinus edodes</name>
    <dbReference type="NCBI Taxonomy" id="5353"/>
    <lineage>
        <taxon>Eukaryota</taxon>
        <taxon>Fungi</taxon>
        <taxon>Dikarya</taxon>
        <taxon>Basidiomycota</taxon>
        <taxon>Agaricomycotina</taxon>
        <taxon>Agaricomycetes</taxon>
        <taxon>Agaricomycetidae</taxon>
        <taxon>Agaricales</taxon>
        <taxon>Marasmiineae</taxon>
        <taxon>Omphalotaceae</taxon>
        <taxon>Lentinula</taxon>
    </lineage>
</organism>
<comment type="caution">
    <text evidence="2">The sequence shown here is derived from an EMBL/GenBank/DDBJ whole genome shotgun (WGS) entry which is preliminary data.</text>
</comment>
<evidence type="ECO:0000313" key="2">
    <source>
        <dbReference type="EMBL" id="GAW08348.1"/>
    </source>
</evidence>
<reference evidence="2 3" key="1">
    <citation type="submission" date="2016-08" db="EMBL/GenBank/DDBJ databases">
        <authorList>
            <consortium name="Lentinula edodes genome sequencing consortium"/>
            <person name="Sakamoto Y."/>
            <person name="Nakade K."/>
            <person name="Sato S."/>
            <person name="Yoshida Y."/>
            <person name="Miyazaki K."/>
            <person name="Natsume S."/>
            <person name="Konno N."/>
        </authorList>
    </citation>
    <scope>NUCLEOTIDE SEQUENCE [LARGE SCALE GENOMIC DNA]</scope>
    <source>
        <strain evidence="2 3">NBRC 111202</strain>
    </source>
</reference>
<dbReference type="AlphaFoldDB" id="A0A1Q3EMB2"/>
<sequence length="93" mass="10174">MNLPPPFLRGIGSTSTGWTLKPITWPSTPTAEVERPNSSEDSDDSGCPLDIIECLVGCRAQNESVTEFGHRKDHRCVGLQYISKRAGQAYPQA</sequence>
<evidence type="ECO:0000313" key="3">
    <source>
        <dbReference type="Proteomes" id="UP000188533"/>
    </source>
</evidence>
<reference evidence="2 3" key="2">
    <citation type="submission" date="2017-02" db="EMBL/GenBank/DDBJ databases">
        <title>A genome survey and senescence transcriptome analysis in Lentinula edodes.</title>
        <authorList>
            <person name="Sakamoto Y."/>
            <person name="Nakade K."/>
            <person name="Sato S."/>
            <person name="Yoshida Y."/>
            <person name="Miyazaki K."/>
            <person name="Natsume S."/>
            <person name="Konno N."/>
        </authorList>
    </citation>
    <scope>NUCLEOTIDE SEQUENCE [LARGE SCALE GENOMIC DNA]</scope>
    <source>
        <strain evidence="2 3">NBRC 111202</strain>
    </source>
</reference>
<feature type="region of interest" description="Disordered" evidence="1">
    <location>
        <begin position="19"/>
        <end position="46"/>
    </location>
</feature>
<evidence type="ECO:0000256" key="1">
    <source>
        <dbReference type="SAM" id="MobiDB-lite"/>
    </source>
</evidence>
<dbReference type="EMBL" id="BDGU01000627">
    <property type="protein sequence ID" value="GAW08348.1"/>
    <property type="molecule type" value="Genomic_DNA"/>
</dbReference>